<sequence>MNKNEDTSIISDTTTLYSTTTIMESITTSSSLQSFINHNHTLFNEHNFKYNNYFNID</sequence>
<accession>D3B8R3</accession>
<dbReference type="GeneID" id="31360343"/>
<keyword evidence="2" id="KW-1185">Reference proteome</keyword>
<comment type="caution">
    <text evidence="1">The sequence shown here is derived from an EMBL/GenBank/DDBJ whole genome shotgun (WGS) entry which is preliminary data.</text>
</comment>
<dbReference type="Proteomes" id="UP000001396">
    <property type="component" value="Unassembled WGS sequence"/>
</dbReference>
<evidence type="ECO:0000313" key="1">
    <source>
        <dbReference type="EMBL" id="EFA82431.1"/>
    </source>
</evidence>
<dbReference type="InParanoid" id="D3B8R3"/>
<proteinExistence type="predicted"/>
<evidence type="ECO:0000313" key="2">
    <source>
        <dbReference type="Proteomes" id="UP000001396"/>
    </source>
</evidence>
<organism evidence="1 2">
    <name type="scientific">Heterostelium pallidum (strain ATCC 26659 / Pp 5 / PN500)</name>
    <name type="common">Cellular slime mold</name>
    <name type="synonym">Polysphondylium pallidum</name>
    <dbReference type="NCBI Taxonomy" id="670386"/>
    <lineage>
        <taxon>Eukaryota</taxon>
        <taxon>Amoebozoa</taxon>
        <taxon>Evosea</taxon>
        <taxon>Eumycetozoa</taxon>
        <taxon>Dictyostelia</taxon>
        <taxon>Acytosteliales</taxon>
        <taxon>Acytosteliaceae</taxon>
        <taxon>Heterostelium</taxon>
    </lineage>
</organism>
<reference evidence="1 2" key="1">
    <citation type="journal article" date="2011" name="Genome Res.">
        <title>Phylogeny-wide analysis of social amoeba genomes highlights ancient origins for complex intercellular communication.</title>
        <authorList>
            <person name="Heidel A.J."/>
            <person name="Lawal H.M."/>
            <person name="Felder M."/>
            <person name="Schilde C."/>
            <person name="Helps N.R."/>
            <person name="Tunggal B."/>
            <person name="Rivero F."/>
            <person name="John U."/>
            <person name="Schleicher M."/>
            <person name="Eichinger L."/>
            <person name="Platzer M."/>
            <person name="Noegel A.A."/>
            <person name="Schaap P."/>
            <person name="Gloeckner G."/>
        </authorList>
    </citation>
    <scope>NUCLEOTIDE SEQUENCE [LARGE SCALE GENOMIC DNA]</scope>
    <source>
        <strain evidence="2">ATCC 26659 / Pp 5 / PN500</strain>
    </source>
</reference>
<gene>
    <name evidence="1" type="ORF">PPL_04856</name>
</gene>
<dbReference type="EMBL" id="ADBJ01000020">
    <property type="protein sequence ID" value="EFA82431.1"/>
    <property type="molecule type" value="Genomic_DNA"/>
</dbReference>
<dbReference type="RefSeq" id="XP_020434548.1">
    <property type="nucleotide sequence ID" value="XM_020575753.1"/>
</dbReference>
<protein>
    <submittedName>
        <fullName evidence="1">Uncharacterized protein</fullName>
    </submittedName>
</protein>
<name>D3B8R3_HETP5</name>
<dbReference type="AlphaFoldDB" id="D3B8R3"/>